<dbReference type="EMBL" id="FNQV01000001">
    <property type="protein sequence ID" value="SDZ77668.1"/>
    <property type="molecule type" value="Genomic_DNA"/>
</dbReference>
<proteinExistence type="predicted"/>
<dbReference type="InterPro" id="IPR058407">
    <property type="entry name" value="DUF8094"/>
</dbReference>
<dbReference type="Proteomes" id="UP000199288">
    <property type="component" value="Unassembled WGS sequence"/>
</dbReference>
<evidence type="ECO:0000256" key="1">
    <source>
        <dbReference type="SAM" id="SignalP"/>
    </source>
</evidence>
<gene>
    <name evidence="3" type="ORF">SAMN02910418_00215</name>
</gene>
<accession>A0A1H3VU95</accession>
<organism evidence="3 4">
    <name type="scientific">Bowdeniella nasicola</name>
    <dbReference type="NCBI Taxonomy" id="208480"/>
    <lineage>
        <taxon>Bacteria</taxon>
        <taxon>Bacillati</taxon>
        <taxon>Actinomycetota</taxon>
        <taxon>Actinomycetes</taxon>
        <taxon>Actinomycetales</taxon>
        <taxon>Actinomycetaceae</taxon>
        <taxon>Bowdeniella</taxon>
    </lineage>
</organism>
<reference evidence="4" key="1">
    <citation type="submission" date="2016-10" db="EMBL/GenBank/DDBJ databases">
        <authorList>
            <person name="Varghese N."/>
            <person name="Submissions S."/>
        </authorList>
    </citation>
    <scope>NUCLEOTIDE SEQUENCE [LARGE SCALE GENOMIC DNA]</scope>
    <source>
        <strain evidence="4">KPR-1</strain>
    </source>
</reference>
<evidence type="ECO:0000313" key="3">
    <source>
        <dbReference type="EMBL" id="SDZ77668.1"/>
    </source>
</evidence>
<keyword evidence="4" id="KW-1185">Reference proteome</keyword>
<evidence type="ECO:0000313" key="4">
    <source>
        <dbReference type="Proteomes" id="UP000199288"/>
    </source>
</evidence>
<name>A0A1H3VU95_9ACTO</name>
<dbReference type="OrthoDB" id="3266092at2"/>
<dbReference type="RefSeq" id="WP_092561106.1">
    <property type="nucleotide sequence ID" value="NZ_FNQV01000001.1"/>
</dbReference>
<feature type="chain" id="PRO_5039398079" description="DUF8094 domain-containing protein" evidence="1">
    <location>
        <begin position="25"/>
        <end position="332"/>
    </location>
</feature>
<dbReference type="Pfam" id="PF26366">
    <property type="entry name" value="DUF8094"/>
    <property type="match status" value="1"/>
</dbReference>
<evidence type="ECO:0000259" key="2">
    <source>
        <dbReference type="Pfam" id="PF26366"/>
    </source>
</evidence>
<feature type="domain" description="DUF8094" evidence="2">
    <location>
        <begin position="40"/>
        <end position="328"/>
    </location>
</feature>
<dbReference type="AlphaFoldDB" id="A0A1H3VU95"/>
<dbReference type="PROSITE" id="PS51257">
    <property type="entry name" value="PROKAR_LIPOPROTEIN"/>
    <property type="match status" value="1"/>
</dbReference>
<keyword evidence="1" id="KW-0732">Signal</keyword>
<sequence length="332" mass="34373">MKSIKTIVSPVLAGLLAVSLASCASTPVPEVSPGATYDGPALTEERFTTALKDAEKILAEGDAAKDGEKLSARFAGDALAARTAAYTLATKTDGAKAPTPLSFTPQVTLPAITDSFPRYAAVITQVPEGQTSPVLLTMTQADARQNYHVDHWARLFPGVTFPDLPAAATGTEFLAPDDSSLKQTPSAAVAAYARAINEPDSEEAKSLGNDPLRTQITETVTALTESLAEVGEASWKAGSPTSEPVAFRTADGGAVVVGTIPTVLTLKKTVARSTLTVSDDLAALAGEDPVEDQLKASYQVMIALYVPAADAADAATRPLGGEQTLMSAKRGE</sequence>
<protein>
    <recommendedName>
        <fullName evidence="2">DUF8094 domain-containing protein</fullName>
    </recommendedName>
</protein>
<feature type="signal peptide" evidence="1">
    <location>
        <begin position="1"/>
        <end position="24"/>
    </location>
</feature>